<dbReference type="EMBL" id="APAU02000167">
    <property type="protein sequence ID" value="EUB55358.1"/>
    <property type="molecule type" value="Genomic_DNA"/>
</dbReference>
<dbReference type="GeneID" id="36345510"/>
<keyword evidence="2" id="KW-1185">Reference proteome</keyword>
<proteinExistence type="predicted"/>
<reference evidence="1 2" key="1">
    <citation type="journal article" date="2013" name="Nat. Genet.">
        <title>The genome of the hydatid tapeworm Echinococcus granulosus.</title>
        <authorList>
            <person name="Zheng H."/>
            <person name="Zhang W."/>
            <person name="Zhang L."/>
            <person name="Zhang Z."/>
            <person name="Li J."/>
            <person name="Lu G."/>
            <person name="Zhu Y."/>
            <person name="Wang Y."/>
            <person name="Huang Y."/>
            <person name="Liu J."/>
            <person name="Kang H."/>
            <person name="Chen J."/>
            <person name="Wang L."/>
            <person name="Chen A."/>
            <person name="Yu S."/>
            <person name="Gao Z."/>
            <person name="Jin L."/>
            <person name="Gu W."/>
            <person name="Wang Z."/>
            <person name="Zhao L."/>
            <person name="Shi B."/>
            <person name="Wen H."/>
            <person name="Lin R."/>
            <person name="Jones M.K."/>
            <person name="Brejova B."/>
            <person name="Vinar T."/>
            <person name="Zhao G."/>
            <person name="McManus D.P."/>
            <person name="Chen Z."/>
            <person name="Zhou Y."/>
            <person name="Wang S."/>
        </authorList>
    </citation>
    <scope>NUCLEOTIDE SEQUENCE [LARGE SCALE GENOMIC DNA]</scope>
</reference>
<comment type="caution">
    <text evidence="1">The sequence shown here is derived from an EMBL/GenBank/DDBJ whole genome shotgun (WGS) entry which is preliminary data.</text>
</comment>
<evidence type="ECO:0000313" key="2">
    <source>
        <dbReference type="Proteomes" id="UP000019149"/>
    </source>
</evidence>
<accession>W6U2Q5</accession>
<dbReference type="AlphaFoldDB" id="W6U2Q5"/>
<sequence>MKMFAHFRDKMEKKMYRFAKGGLGIQSSGSEVEVHRLAFRLISDSRTHKHAIVLKKFKKNEKVRVDLHAVKQNWMISGGCHRMTFETTPPNHNYKKRSRLIPHGGLSFGRSTWQLKREETEQIRMIPLQSGNNYKPSTTYLFPKEFYYANSQDVMALGNFLSASGVVRDAQRCWRTATGWASLQKVAEKLKMVKKDRLKSLYLERNKIFESLFSDYVMQIAKLKRFTNDKRIMCFSDQNTVAVCILF</sequence>
<dbReference type="RefSeq" id="XP_024346554.1">
    <property type="nucleotide sequence ID" value="XM_024499044.1"/>
</dbReference>
<dbReference type="KEGG" id="egl:EGR_09795"/>
<evidence type="ECO:0000313" key="1">
    <source>
        <dbReference type="EMBL" id="EUB55358.1"/>
    </source>
</evidence>
<name>W6U2Q5_ECHGR</name>
<organism evidence="1 2">
    <name type="scientific">Echinococcus granulosus</name>
    <name type="common">Hydatid tapeworm</name>
    <dbReference type="NCBI Taxonomy" id="6210"/>
    <lineage>
        <taxon>Eukaryota</taxon>
        <taxon>Metazoa</taxon>
        <taxon>Spiralia</taxon>
        <taxon>Lophotrochozoa</taxon>
        <taxon>Platyhelminthes</taxon>
        <taxon>Cestoda</taxon>
        <taxon>Eucestoda</taxon>
        <taxon>Cyclophyllidea</taxon>
        <taxon>Taeniidae</taxon>
        <taxon>Echinococcus</taxon>
        <taxon>Echinococcus granulosus group</taxon>
    </lineage>
</organism>
<protein>
    <submittedName>
        <fullName evidence="1">Uncharacterized protein</fullName>
    </submittedName>
</protein>
<dbReference type="Proteomes" id="UP000019149">
    <property type="component" value="Unassembled WGS sequence"/>
</dbReference>
<gene>
    <name evidence="1" type="ORF">EGR_09795</name>
</gene>
<dbReference type="CTD" id="36345510"/>